<sequence length="597" mass="67408">MSLSEGFFAILAASKGVHAERQDAKAEREDLKADTITSRRPSNVPAPISCLPVEILSTIFSYVQEYEKPEIRDISKCFPPQVYIDGPEETTLGWMAITHVCSHWRRVAIQTPALWSYVSLMWNSDRMSAILKRAQSTPLCITYSWDDDLNPEDQQDLTPDALDIVNGHITHTQCLHISTSAQSLEQLLSKLIRPAPVLNAVTFVAYDAQESPIVSRIPPELFDGDAPNIKTLTLVNCVVPWNSLKFHSLVQNLVSLDIYFPRSSELLAVDRSAGVTIPRSELFPSLAQLRTLLRLATRLERLLLRSILPECAHFDFRQEEAIYLPNLKSYNLDGNVYDCAVVARHIFPSPNSRLELHCFFEDDEGTEAEYSAIVAVLEHHISFWNQSSTSTSSSEITLDLYSDCVRIVCDAYQIVVHSEWDALRDDLTRKCLGLLPSPAPTKLLFNHKWTDATDLDLILVLGTKTLHTITEVVAIMLTNMLAFQKLCDALCERSGPNATIPPERVYQHGAFLLFPQLRVLSMKWLSLQDFGQGCLHSLRRAIALRREYGNPIERLELRSCRDVGGHWLEELRSIPGLQILYDDVGAVIGSEWIIQEW</sequence>
<dbReference type="InterPro" id="IPR001810">
    <property type="entry name" value="F-box_dom"/>
</dbReference>
<dbReference type="AlphaFoldDB" id="A0A4Y9ZU13"/>
<organism evidence="2 3">
    <name type="scientific">Hericium alpestre</name>
    <dbReference type="NCBI Taxonomy" id="135208"/>
    <lineage>
        <taxon>Eukaryota</taxon>
        <taxon>Fungi</taxon>
        <taxon>Dikarya</taxon>
        <taxon>Basidiomycota</taxon>
        <taxon>Agaricomycotina</taxon>
        <taxon>Agaricomycetes</taxon>
        <taxon>Russulales</taxon>
        <taxon>Hericiaceae</taxon>
        <taxon>Hericium</taxon>
    </lineage>
</organism>
<evidence type="ECO:0000313" key="2">
    <source>
        <dbReference type="EMBL" id="TFY77513.1"/>
    </source>
</evidence>
<proteinExistence type="predicted"/>
<dbReference type="Pfam" id="PF12937">
    <property type="entry name" value="F-box-like"/>
    <property type="match status" value="1"/>
</dbReference>
<comment type="caution">
    <text evidence="2">The sequence shown here is derived from an EMBL/GenBank/DDBJ whole genome shotgun (WGS) entry which is preliminary data.</text>
</comment>
<feature type="domain" description="F-box" evidence="1">
    <location>
        <begin position="48"/>
        <end position="119"/>
    </location>
</feature>
<dbReference type="Proteomes" id="UP000298061">
    <property type="component" value="Unassembled WGS sequence"/>
</dbReference>
<keyword evidence="3" id="KW-1185">Reference proteome</keyword>
<accession>A0A4Y9ZU13</accession>
<dbReference type="OrthoDB" id="2692326at2759"/>
<evidence type="ECO:0000313" key="3">
    <source>
        <dbReference type="Proteomes" id="UP000298061"/>
    </source>
</evidence>
<dbReference type="EMBL" id="SFCI01000893">
    <property type="protein sequence ID" value="TFY77513.1"/>
    <property type="molecule type" value="Genomic_DNA"/>
</dbReference>
<dbReference type="Gene3D" id="1.20.1280.50">
    <property type="match status" value="1"/>
</dbReference>
<name>A0A4Y9ZU13_9AGAM</name>
<gene>
    <name evidence="2" type="ORF">EWM64_g6498</name>
</gene>
<evidence type="ECO:0000259" key="1">
    <source>
        <dbReference type="Pfam" id="PF12937"/>
    </source>
</evidence>
<protein>
    <recommendedName>
        <fullName evidence="1">F-box domain-containing protein</fullName>
    </recommendedName>
</protein>
<reference evidence="2 3" key="1">
    <citation type="submission" date="2019-02" db="EMBL/GenBank/DDBJ databases">
        <title>Genome sequencing of the rare red list fungi Hericium alpestre (H. flagellum).</title>
        <authorList>
            <person name="Buettner E."/>
            <person name="Kellner H."/>
        </authorList>
    </citation>
    <scope>NUCLEOTIDE SEQUENCE [LARGE SCALE GENOMIC DNA]</scope>
    <source>
        <strain evidence="2 3">DSM 108284</strain>
    </source>
</reference>